<evidence type="ECO:0000256" key="4">
    <source>
        <dbReference type="ARBA" id="ARBA00022531"/>
    </source>
</evidence>
<evidence type="ECO:0000256" key="7">
    <source>
        <dbReference type="ARBA" id="ARBA00022842"/>
    </source>
</evidence>
<evidence type="ECO:0000256" key="6">
    <source>
        <dbReference type="ARBA" id="ARBA00022723"/>
    </source>
</evidence>
<keyword evidence="10 12" id="KW-0472">Membrane</keyword>
<evidence type="ECO:0000256" key="1">
    <source>
        <dbReference type="ARBA" id="ARBA00004141"/>
    </source>
</evidence>
<evidence type="ECO:0000256" key="2">
    <source>
        <dbReference type="ARBA" id="ARBA00008204"/>
    </source>
</evidence>
<dbReference type="InterPro" id="IPR055265">
    <property type="entry name" value="Photo_RC_L/M_CS"/>
</dbReference>
<dbReference type="GO" id="GO:0046872">
    <property type="term" value="F:metal ion binding"/>
    <property type="evidence" value="ECO:0007669"/>
    <property type="project" value="UniProtKB-KW"/>
</dbReference>
<feature type="non-terminal residue" evidence="13">
    <location>
        <position position="1"/>
    </location>
</feature>
<comment type="subcellular location">
    <subcellularLocation>
        <location evidence="1">Membrane</location>
        <topology evidence="1">Multi-pass membrane protein</topology>
    </subcellularLocation>
</comment>
<dbReference type="GO" id="GO:0016168">
    <property type="term" value="F:chlorophyll binding"/>
    <property type="evidence" value="ECO:0007669"/>
    <property type="project" value="UniProtKB-KW"/>
</dbReference>
<keyword evidence="5 12" id="KW-0812">Transmembrane</keyword>
<dbReference type="InterPro" id="IPR000484">
    <property type="entry name" value="Photo_RC_L/M"/>
</dbReference>
<keyword evidence="7" id="KW-0460">Magnesium</keyword>
<proteinExistence type="inferred from homology"/>
<evidence type="ECO:0000256" key="3">
    <source>
        <dbReference type="ARBA" id="ARBA00022494"/>
    </source>
</evidence>
<evidence type="ECO:0000256" key="12">
    <source>
        <dbReference type="SAM" id="Phobius"/>
    </source>
</evidence>
<keyword evidence="4" id="KW-0602">Photosynthesis</keyword>
<keyword evidence="6" id="KW-0479">Metal-binding</keyword>
<dbReference type="PROSITE" id="PS00244">
    <property type="entry name" value="REACTION_CENTER"/>
    <property type="match status" value="1"/>
</dbReference>
<evidence type="ECO:0000313" key="14">
    <source>
        <dbReference type="Proteomes" id="UP000230790"/>
    </source>
</evidence>
<keyword evidence="3" id="KW-0148">Chlorophyll</keyword>
<reference evidence="13 14" key="1">
    <citation type="submission" date="2017-11" db="EMBL/GenBank/DDBJ databases">
        <title>Evolution of Phototrophy in the Chloroflexi Phylum Driven by Horizontal Gene Transfer.</title>
        <authorList>
            <person name="Ward L.M."/>
            <person name="Hemp J."/>
            <person name="Shih P.M."/>
            <person name="Mcglynn S.E."/>
            <person name="Fischer W."/>
        </authorList>
    </citation>
    <scope>NUCLEOTIDE SEQUENCE [LARGE SCALE GENOMIC DNA]</scope>
    <source>
        <strain evidence="13">JP3_7</strain>
    </source>
</reference>
<evidence type="ECO:0000256" key="5">
    <source>
        <dbReference type="ARBA" id="ARBA00022692"/>
    </source>
</evidence>
<evidence type="ECO:0000256" key="9">
    <source>
        <dbReference type="ARBA" id="ARBA00022991"/>
    </source>
</evidence>
<feature type="transmembrane region" description="Helical" evidence="12">
    <location>
        <begin position="31"/>
        <end position="49"/>
    </location>
</feature>
<dbReference type="Proteomes" id="UP000230790">
    <property type="component" value="Unassembled WGS sequence"/>
</dbReference>
<evidence type="ECO:0000256" key="8">
    <source>
        <dbReference type="ARBA" id="ARBA00022989"/>
    </source>
</evidence>
<dbReference type="Pfam" id="PF00124">
    <property type="entry name" value="Photo_RC"/>
    <property type="match status" value="1"/>
</dbReference>
<evidence type="ECO:0000256" key="11">
    <source>
        <dbReference type="RuleBase" id="RU004331"/>
    </source>
</evidence>
<sequence>TNNPLLNFIRGQIAPPPPSVGLAITFDPNKGFWWLFVVFCATVTFFAWMMRQIDISRLLKIGYQVPIAFGAVLSSWVTIQIVRPILLGSWSEGFPLGVIAHLDWLSAFGYRYYNFFYNPFHAIGITLLFGSAFVLSLHGATILSAARKKSEGVTEENVNRFYWDFFGYSIGEIGIHRLAFWAAVMCVLMSNLCFVLSGTVVQDWSAFWDFWNYAPFWKNFPFN</sequence>
<organism evidence="13 14">
    <name type="scientific">Candidatus Thermofonsia Clade 3 bacterium</name>
    <dbReference type="NCBI Taxonomy" id="2364212"/>
    <lineage>
        <taxon>Bacteria</taxon>
        <taxon>Bacillati</taxon>
        <taxon>Chloroflexota</taxon>
        <taxon>Candidatus Thermofontia</taxon>
        <taxon>Candidatus Thermofonsia Clade 3</taxon>
    </lineage>
</organism>
<protein>
    <submittedName>
        <fullName evidence="13">Bifunctional photosynthetic reaction center subunit L/M</fullName>
    </submittedName>
</protein>
<dbReference type="GO" id="GO:0009772">
    <property type="term" value="P:photosynthetic electron transport in photosystem II"/>
    <property type="evidence" value="ECO:0007669"/>
    <property type="project" value="InterPro"/>
</dbReference>
<dbReference type="InterPro" id="IPR036854">
    <property type="entry name" value="Photo_II_D1/D2_sf"/>
</dbReference>
<feature type="transmembrane region" description="Helical" evidence="12">
    <location>
        <begin position="61"/>
        <end position="82"/>
    </location>
</feature>
<keyword evidence="9" id="KW-0157">Chromophore</keyword>
<evidence type="ECO:0000256" key="10">
    <source>
        <dbReference type="ARBA" id="ARBA00023136"/>
    </source>
</evidence>
<feature type="transmembrane region" description="Helical" evidence="12">
    <location>
        <begin position="178"/>
        <end position="201"/>
    </location>
</feature>
<dbReference type="PRINTS" id="PR00256">
    <property type="entry name" value="REACTNCENTRE"/>
</dbReference>
<dbReference type="SUPFAM" id="SSF81483">
    <property type="entry name" value="Bacterial photosystem II reaction centre, L and M subunits"/>
    <property type="match status" value="1"/>
</dbReference>
<comment type="similarity">
    <text evidence="2 11">Belongs to the reaction center PufL/M/PsbA/D family.</text>
</comment>
<dbReference type="GO" id="GO:0016020">
    <property type="term" value="C:membrane"/>
    <property type="evidence" value="ECO:0007669"/>
    <property type="project" value="UniProtKB-SubCell"/>
</dbReference>
<name>A0A2M8QBN5_9CHLR</name>
<evidence type="ECO:0000313" key="13">
    <source>
        <dbReference type="EMBL" id="PJF47207.1"/>
    </source>
</evidence>
<accession>A0A2M8QBN5</accession>
<comment type="caution">
    <text evidence="13">The sequence shown here is derived from an EMBL/GenBank/DDBJ whole genome shotgun (WGS) entry which is preliminary data.</text>
</comment>
<dbReference type="Gene3D" id="1.20.85.10">
    <property type="entry name" value="Photosystem II protein D1-like"/>
    <property type="match status" value="2"/>
</dbReference>
<dbReference type="AlphaFoldDB" id="A0A2M8QBN5"/>
<dbReference type="EMBL" id="PGTN01000061">
    <property type="protein sequence ID" value="PJF47207.1"/>
    <property type="molecule type" value="Genomic_DNA"/>
</dbReference>
<keyword evidence="8 12" id="KW-1133">Transmembrane helix</keyword>
<feature type="transmembrane region" description="Helical" evidence="12">
    <location>
        <begin position="120"/>
        <end position="140"/>
    </location>
</feature>
<gene>
    <name evidence="13" type="ORF">CUN48_09800</name>
</gene>